<keyword evidence="2" id="KW-0678">Repressor</keyword>
<evidence type="ECO:0000256" key="5">
    <source>
        <dbReference type="ARBA" id="ARBA00023242"/>
    </source>
</evidence>
<sequence>MDNWLKDQMLRLEALHETMVLEAHDEYSKEIEACDKDLDSEKKRVQDILFSICEDLKARMEEDKRNIELTTSGDVLEAKPQSTRKLRRRGQYGNNLTTNNNSATLLSEVIFNSSRWNGKALLSPRSQQLHSGDETEPTEVHVEQCHSYYTEQDKCGSSIFGSLSLNLTDETLLPTLVVSLKNQGSITMATILNDAATQDNCNWVSRYPFLSLAANSSSSNGSGLNGFSGSAGPSLAGISNKKRRLNPNSSQAQLNLQLNENDIYADLNLIHRAGGKGGNSAMNTRKQYQTHQLQQQTHGSECSPESLFPFHRGQSGDSFVTSPLYPSIHDSSDLKPESGTTSSVWIDDGRLYYKQKWYSSI</sequence>
<dbReference type="AlphaFoldDB" id="A0ABD2PXL3"/>
<keyword evidence="4" id="KW-0804">Transcription</keyword>
<keyword evidence="5" id="KW-0539">Nucleus</keyword>
<evidence type="ECO:0000313" key="7">
    <source>
        <dbReference type="Proteomes" id="UP001626550"/>
    </source>
</evidence>
<accession>A0ABD2PXL3</accession>
<protein>
    <submittedName>
        <fullName evidence="6">Uncharacterized protein</fullName>
    </submittedName>
</protein>
<keyword evidence="3" id="KW-0805">Transcription regulation</keyword>
<dbReference type="Proteomes" id="UP001626550">
    <property type="component" value="Unassembled WGS sequence"/>
</dbReference>
<evidence type="ECO:0000256" key="1">
    <source>
        <dbReference type="ARBA" id="ARBA00004123"/>
    </source>
</evidence>
<dbReference type="GO" id="GO:0010468">
    <property type="term" value="P:regulation of gene expression"/>
    <property type="evidence" value="ECO:0007669"/>
    <property type="project" value="UniProtKB-ARBA"/>
</dbReference>
<evidence type="ECO:0000256" key="2">
    <source>
        <dbReference type="ARBA" id="ARBA00022491"/>
    </source>
</evidence>
<evidence type="ECO:0000256" key="4">
    <source>
        <dbReference type="ARBA" id="ARBA00023163"/>
    </source>
</evidence>
<comment type="caution">
    <text evidence="6">The sequence shown here is derived from an EMBL/GenBank/DDBJ whole genome shotgun (WGS) entry which is preliminary data.</text>
</comment>
<dbReference type="PANTHER" id="PTHR21964">
    <property type="entry name" value="BREAST CANCER METASTASIS-SUPPRESSOR 1"/>
    <property type="match status" value="1"/>
</dbReference>
<keyword evidence="7" id="KW-1185">Reference proteome</keyword>
<evidence type="ECO:0000313" key="6">
    <source>
        <dbReference type="EMBL" id="KAL3312170.1"/>
    </source>
</evidence>
<dbReference type="GO" id="GO:0005654">
    <property type="term" value="C:nucleoplasm"/>
    <property type="evidence" value="ECO:0007669"/>
    <property type="project" value="UniProtKB-ARBA"/>
</dbReference>
<organism evidence="6 7">
    <name type="scientific">Cichlidogyrus casuarinus</name>
    <dbReference type="NCBI Taxonomy" id="1844966"/>
    <lineage>
        <taxon>Eukaryota</taxon>
        <taxon>Metazoa</taxon>
        <taxon>Spiralia</taxon>
        <taxon>Lophotrochozoa</taxon>
        <taxon>Platyhelminthes</taxon>
        <taxon>Monogenea</taxon>
        <taxon>Monopisthocotylea</taxon>
        <taxon>Dactylogyridea</taxon>
        <taxon>Ancyrocephalidae</taxon>
        <taxon>Cichlidogyrus</taxon>
    </lineage>
</organism>
<evidence type="ECO:0000256" key="3">
    <source>
        <dbReference type="ARBA" id="ARBA00023015"/>
    </source>
</evidence>
<proteinExistence type="predicted"/>
<gene>
    <name evidence="6" type="ORF">Ciccas_009243</name>
</gene>
<name>A0ABD2PXL3_9PLAT</name>
<dbReference type="EMBL" id="JBJKFK010001818">
    <property type="protein sequence ID" value="KAL3312170.1"/>
    <property type="molecule type" value="Genomic_DNA"/>
</dbReference>
<dbReference type="InterPro" id="IPR013907">
    <property type="entry name" value="Sds3"/>
</dbReference>
<comment type="subcellular location">
    <subcellularLocation>
        <location evidence="1">Nucleus</location>
    </subcellularLocation>
</comment>
<reference evidence="6 7" key="1">
    <citation type="submission" date="2024-11" db="EMBL/GenBank/DDBJ databases">
        <title>Adaptive evolution of stress response genes in parasites aligns with host niche diversity.</title>
        <authorList>
            <person name="Hahn C."/>
            <person name="Resl P."/>
        </authorList>
    </citation>
    <scope>NUCLEOTIDE SEQUENCE [LARGE SCALE GENOMIC DNA]</scope>
    <source>
        <strain evidence="6">EGGRZ-B1_66</strain>
        <tissue evidence="6">Body</tissue>
    </source>
</reference>